<feature type="region of interest" description="Disordered" evidence="1">
    <location>
        <begin position="293"/>
        <end position="372"/>
    </location>
</feature>
<accession>A0AAN8MVX0</accession>
<organism evidence="2 3">
    <name type="scientific">Orbilia javanica</name>
    <dbReference type="NCBI Taxonomy" id="47235"/>
    <lineage>
        <taxon>Eukaryota</taxon>
        <taxon>Fungi</taxon>
        <taxon>Dikarya</taxon>
        <taxon>Ascomycota</taxon>
        <taxon>Pezizomycotina</taxon>
        <taxon>Orbiliomycetes</taxon>
        <taxon>Orbiliales</taxon>
        <taxon>Orbiliaceae</taxon>
        <taxon>Orbilia</taxon>
    </lineage>
</organism>
<evidence type="ECO:0000313" key="2">
    <source>
        <dbReference type="EMBL" id="KAK6342444.1"/>
    </source>
</evidence>
<feature type="compositionally biased region" description="Polar residues" evidence="1">
    <location>
        <begin position="313"/>
        <end position="343"/>
    </location>
</feature>
<keyword evidence="3" id="KW-1185">Reference proteome</keyword>
<dbReference type="EMBL" id="JAVHNR010000005">
    <property type="protein sequence ID" value="KAK6342444.1"/>
    <property type="molecule type" value="Genomic_DNA"/>
</dbReference>
<feature type="region of interest" description="Disordered" evidence="1">
    <location>
        <begin position="393"/>
        <end position="439"/>
    </location>
</feature>
<dbReference type="AlphaFoldDB" id="A0AAN8MVX0"/>
<evidence type="ECO:0000313" key="3">
    <source>
        <dbReference type="Proteomes" id="UP001313282"/>
    </source>
</evidence>
<sequence>MLRRGCKKHIALAAYLAVAILPNTCNAFWMRFIWKNDLIGPNAIYDGTSALILYTLAGEAPILSPTLKFPEGATECRLVQELSPKESGPSEPLPGIIGIMDSSRAGRKVEYLSFFEDEVCGTNPTLFIRLEPSKDNRGTSGNFYFVNLLNHGVLPVKSWKQADPDDLIDRRIIETWGRPRQDPSQMNPSRVTINIPDPDLAGTMRWRYAVVDEKIQPSTLLKSDDQIGQQLGTQLVQRFAQWLGDEEKYRKKQEDLNLDFGSEDFNFVPGEALGSQRVAAYMVQEEYKRLGLPVPSIRPQQDQGFSRGPRRQSVMQNSDAANTRSGTTRSDESNTNTNPSNLAANGEQRSDSQGQRRVSSAEGNRRDWTYPVDRVSSQAGMNFQYPSYDQAGLQQTQYSNYDPSGPQGYNNPLGRTDPPNNNQRGSESQNPGIDPQNPN</sequence>
<evidence type="ECO:0000256" key="1">
    <source>
        <dbReference type="SAM" id="MobiDB-lite"/>
    </source>
</evidence>
<gene>
    <name evidence="2" type="ORF">TWF718_007845</name>
</gene>
<feature type="compositionally biased region" description="Polar residues" evidence="1">
    <location>
        <begin position="351"/>
        <end position="362"/>
    </location>
</feature>
<name>A0AAN8MVX0_9PEZI</name>
<comment type="caution">
    <text evidence="2">The sequence shown here is derived from an EMBL/GenBank/DDBJ whole genome shotgun (WGS) entry which is preliminary data.</text>
</comment>
<protein>
    <submittedName>
        <fullName evidence="2">Uncharacterized protein</fullName>
    </submittedName>
</protein>
<reference evidence="2 3" key="1">
    <citation type="submission" date="2019-10" db="EMBL/GenBank/DDBJ databases">
        <authorList>
            <person name="Palmer J.M."/>
        </authorList>
    </citation>
    <scope>NUCLEOTIDE SEQUENCE [LARGE SCALE GENOMIC DNA]</scope>
    <source>
        <strain evidence="2 3">TWF718</strain>
    </source>
</reference>
<feature type="compositionally biased region" description="Polar residues" evidence="1">
    <location>
        <begin position="418"/>
        <end position="431"/>
    </location>
</feature>
<proteinExistence type="predicted"/>
<dbReference type="Proteomes" id="UP001313282">
    <property type="component" value="Unassembled WGS sequence"/>
</dbReference>
<feature type="compositionally biased region" description="Polar residues" evidence="1">
    <location>
        <begin position="393"/>
        <end position="410"/>
    </location>
</feature>